<evidence type="ECO:0000313" key="2">
    <source>
        <dbReference type="Proteomes" id="UP000199572"/>
    </source>
</evidence>
<organism evidence="1 2">
    <name type="scientific">Pedobacter rhizosphaerae</name>
    <dbReference type="NCBI Taxonomy" id="390241"/>
    <lineage>
        <taxon>Bacteria</taxon>
        <taxon>Pseudomonadati</taxon>
        <taxon>Bacteroidota</taxon>
        <taxon>Sphingobacteriia</taxon>
        <taxon>Sphingobacteriales</taxon>
        <taxon>Sphingobacteriaceae</taxon>
        <taxon>Pedobacter</taxon>
    </lineage>
</organism>
<proteinExistence type="predicted"/>
<protein>
    <recommendedName>
        <fullName evidence="3">Outer membrane protein beta-barrel family protein</fullName>
    </recommendedName>
</protein>
<accession>A0A1H9QQW9</accession>
<name>A0A1H9QQW9_9SPHI</name>
<evidence type="ECO:0000313" key="1">
    <source>
        <dbReference type="EMBL" id="SER62797.1"/>
    </source>
</evidence>
<keyword evidence="2" id="KW-1185">Reference proteome</keyword>
<evidence type="ECO:0008006" key="3">
    <source>
        <dbReference type="Google" id="ProtNLM"/>
    </source>
</evidence>
<reference evidence="1 2" key="1">
    <citation type="submission" date="2016-10" db="EMBL/GenBank/DDBJ databases">
        <authorList>
            <person name="de Groot N.N."/>
        </authorList>
    </citation>
    <scope>NUCLEOTIDE SEQUENCE [LARGE SCALE GENOMIC DNA]</scope>
    <source>
        <strain evidence="1 2">DSM 18610</strain>
    </source>
</reference>
<dbReference type="EMBL" id="FOGG01000012">
    <property type="protein sequence ID" value="SER62797.1"/>
    <property type="molecule type" value="Genomic_DNA"/>
</dbReference>
<gene>
    <name evidence="1" type="ORF">SAMN04488023_112105</name>
</gene>
<sequence length="96" mass="10502">MVDYSPVRNSRISTSLSLSREKGSTDLFYSAEHSRFNGVTDLGRKGSYTATNNNSSNIQSRTNAYINLSFGRHMINPSVAITLYATSSDSQSIIAT</sequence>
<dbReference type="Proteomes" id="UP000199572">
    <property type="component" value="Unassembled WGS sequence"/>
</dbReference>
<dbReference type="AlphaFoldDB" id="A0A1H9QQW9"/>